<dbReference type="NCBIfam" id="TIGR02937">
    <property type="entry name" value="sigma70-ECF"/>
    <property type="match status" value="1"/>
</dbReference>
<accession>A0A163LG65</accession>
<keyword evidence="5" id="KW-1133">Transmembrane helix</keyword>
<sequence length="234" mass="26752">MKHALTNEDIEKHNGMVHRLAGRYHRQILDPAIGYEDLVAEAQIGLMKAYEGFDPVTGYAFSTFAFATVAGYLQNFLARRGTRIRFPAHAVTLANKIYREGLEIEPLEKIAKLLGKPVSYVQTAMEYLASLNIYEIDRPQTNYMSGTEDEKSNSHFLVISKDDNSLVFVEEFLSSIKPRDREVVELVMKGFNYRQIGNMAGVSHQAIWNRMRKIQEIYLKYELGRPIRKKGSLA</sequence>
<dbReference type="GO" id="GO:0016987">
    <property type="term" value="F:sigma factor activity"/>
    <property type="evidence" value="ECO:0007669"/>
    <property type="project" value="UniProtKB-KW"/>
</dbReference>
<comment type="caution">
    <text evidence="7">The sequence shown here is derived from an EMBL/GenBank/DDBJ whole genome shotgun (WGS) entry which is preliminary data.</text>
</comment>
<evidence type="ECO:0000259" key="6">
    <source>
        <dbReference type="Pfam" id="PF04542"/>
    </source>
</evidence>
<dbReference type="Proteomes" id="UP000076796">
    <property type="component" value="Unassembled WGS sequence"/>
</dbReference>
<dbReference type="InterPro" id="IPR013325">
    <property type="entry name" value="RNA_pol_sigma_r2"/>
</dbReference>
<name>A0A163LG65_9BACL</name>
<evidence type="ECO:0000256" key="2">
    <source>
        <dbReference type="ARBA" id="ARBA00023082"/>
    </source>
</evidence>
<dbReference type="Gene3D" id="1.10.1740.10">
    <property type="match status" value="1"/>
</dbReference>
<protein>
    <recommendedName>
        <fullName evidence="6">RNA polymerase sigma-70 region 2 domain-containing protein</fullName>
    </recommendedName>
</protein>
<evidence type="ECO:0000313" key="8">
    <source>
        <dbReference type="Proteomes" id="UP000076796"/>
    </source>
</evidence>
<dbReference type="InterPro" id="IPR013324">
    <property type="entry name" value="RNA_pol_sigma_r3/r4-like"/>
</dbReference>
<reference evidence="7" key="1">
    <citation type="journal article" date="2016" name="Genome Announc.">
        <title>Draft genomes of two strains of Paenibacillus glucanolyticus with capability to degrade lignocellulose.</title>
        <authorList>
            <person name="Mathews S.L."/>
            <person name="Pawlak J."/>
            <person name="Grunden A.M."/>
        </authorList>
    </citation>
    <scope>NUCLEOTIDE SEQUENCE [LARGE SCALE GENOMIC DNA]</scope>
    <source>
        <strain evidence="7">SLM1</strain>
    </source>
</reference>
<dbReference type="RefSeq" id="WP_063479150.1">
    <property type="nucleotide sequence ID" value="NZ_CP147845.1"/>
</dbReference>
<proteinExistence type="predicted"/>
<dbReference type="SUPFAM" id="SSF88946">
    <property type="entry name" value="Sigma2 domain of RNA polymerase sigma factors"/>
    <property type="match status" value="1"/>
</dbReference>
<keyword evidence="3" id="KW-0238">DNA-binding</keyword>
<keyword evidence="8" id="KW-1185">Reference proteome</keyword>
<keyword evidence="4" id="KW-0804">Transcription</keyword>
<dbReference type="OrthoDB" id="1684418at2"/>
<feature type="domain" description="RNA polymerase sigma-70 region 2" evidence="6">
    <location>
        <begin position="10"/>
        <end position="81"/>
    </location>
</feature>
<dbReference type="SUPFAM" id="SSF88659">
    <property type="entry name" value="Sigma3 and sigma4 domains of RNA polymerase sigma factors"/>
    <property type="match status" value="1"/>
</dbReference>
<dbReference type="Pfam" id="PF04542">
    <property type="entry name" value="Sigma70_r2"/>
    <property type="match status" value="1"/>
</dbReference>
<evidence type="ECO:0000256" key="1">
    <source>
        <dbReference type="ARBA" id="ARBA00023015"/>
    </source>
</evidence>
<dbReference type="GO" id="GO:0006352">
    <property type="term" value="P:DNA-templated transcription initiation"/>
    <property type="evidence" value="ECO:0007669"/>
    <property type="project" value="InterPro"/>
</dbReference>
<keyword evidence="1" id="KW-0805">Transcription regulation</keyword>
<dbReference type="AlphaFoldDB" id="A0A163LG65"/>
<keyword evidence="2" id="KW-0731">Sigma factor</keyword>
<evidence type="ECO:0000313" key="7">
    <source>
        <dbReference type="EMBL" id="KZS48104.1"/>
    </source>
</evidence>
<feature type="transmembrane region" description="Helical" evidence="5">
    <location>
        <begin position="56"/>
        <end position="77"/>
    </location>
</feature>
<dbReference type="InterPro" id="IPR007627">
    <property type="entry name" value="RNA_pol_sigma70_r2"/>
</dbReference>
<evidence type="ECO:0000256" key="5">
    <source>
        <dbReference type="SAM" id="Phobius"/>
    </source>
</evidence>
<evidence type="ECO:0000256" key="4">
    <source>
        <dbReference type="ARBA" id="ARBA00023163"/>
    </source>
</evidence>
<dbReference type="InterPro" id="IPR014284">
    <property type="entry name" value="RNA_pol_sigma-70_dom"/>
</dbReference>
<dbReference type="PANTHER" id="PTHR30385:SF1">
    <property type="entry name" value="RNA POLYMERASE SIGMA-H FACTOR"/>
    <property type="match status" value="1"/>
</dbReference>
<organism evidence="7 8">
    <name type="scientific">Paenibacillus glucanolyticus</name>
    <dbReference type="NCBI Taxonomy" id="59843"/>
    <lineage>
        <taxon>Bacteria</taxon>
        <taxon>Bacillati</taxon>
        <taxon>Bacillota</taxon>
        <taxon>Bacilli</taxon>
        <taxon>Bacillales</taxon>
        <taxon>Paenibacillaceae</taxon>
        <taxon>Paenibacillus</taxon>
    </lineage>
</organism>
<keyword evidence="5" id="KW-0472">Membrane</keyword>
<dbReference type="PANTHER" id="PTHR30385">
    <property type="entry name" value="SIGMA FACTOR F FLAGELLAR"/>
    <property type="match status" value="1"/>
</dbReference>
<dbReference type="EMBL" id="LWMH01000001">
    <property type="protein sequence ID" value="KZS48104.1"/>
    <property type="molecule type" value="Genomic_DNA"/>
</dbReference>
<dbReference type="GeneID" id="97556393"/>
<evidence type="ECO:0000256" key="3">
    <source>
        <dbReference type="ARBA" id="ARBA00023125"/>
    </source>
</evidence>
<dbReference type="GO" id="GO:0003677">
    <property type="term" value="F:DNA binding"/>
    <property type="evidence" value="ECO:0007669"/>
    <property type="project" value="UniProtKB-KW"/>
</dbReference>
<gene>
    <name evidence="7" type="ORF">AWU65_20320</name>
</gene>
<keyword evidence="5" id="KW-0812">Transmembrane</keyword>